<name>A0ACD3YPF4_FUSSC</name>
<dbReference type="EMBL" id="CP090031">
    <property type="protein sequence ID" value="UPK90839.1"/>
    <property type="molecule type" value="Genomic_DNA"/>
</dbReference>
<gene>
    <name evidence="1" type="ORF">LCI18_001774</name>
</gene>
<keyword evidence="2" id="KW-1185">Reference proteome</keyword>
<accession>A0ACD3YPF4</accession>
<protein>
    <submittedName>
        <fullName evidence="1">Uncharacterized protein</fullName>
    </submittedName>
</protein>
<reference evidence="1" key="1">
    <citation type="submission" date="2021-11" db="EMBL/GenBank/DDBJ databases">
        <title>Fusarium solani-melongenae Genome sequencing and assembly.</title>
        <authorList>
            <person name="Xie S."/>
            <person name="Huang L."/>
            <person name="Zhang X."/>
        </authorList>
    </citation>
    <scope>NUCLEOTIDE SEQUENCE</scope>
    <source>
        <strain evidence="1">CRI 24-3</strain>
    </source>
</reference>
<proteinExistence type="predicted"/>
<dbReference type="Proteomes" id="UP000830768">
    <property type="component" value="Chromosome 2"/>
</dbReference>
<organism evidence="1 2">
    <name type="scientific">Fusarium solani subsp. cucurbitae</name>
    <name type="common">Neocosmosporum cucurbitae</name>
    <dbReference type="NCBI Taxonomy" id="2747967"/>
    <lineage>
        <taxon>Eukaryota</taxon>
        <taxon>Fungi</taxon>
        <taxon>Dikarya</taxon>
        <taxon>Ascomycota</taxon>
        <taxon>Pezizomycotina</taxon>
        <taxon>Sordariomycetes</taxon>
        <taxon>Hypocreomycetidae</taxon>
        <taxon>Hypocreales</taxon>
        <taxon>Nectriaceae</taxon>
        <taxon>Fusarium</taxon>
        <taxon>Fusarium solani species complex</taxon>
    </lineage>
</organism>
<sequence length="346" mass="36484">MAKQRELFLCLANSCGEDYGPALAFTISVCANYGALITDLLPVELQQAGLPPRRFSHLIPRLDAGRFAFGDQFNLAVDCAAGSNGVLTLSLPKSVPSGISQPPPTGDSPLVPGSGAGDPNLGSSSPAGNTNPNFDPSSPAGNPDPVLGSQRASPSTSHGDQSETFAHAASNNLEGNENPSSGVGNSAAVDADCDPETESSNNGQAQHHSGSPPNDIPLQAQALCRELMPAIRPLAIVKEHQAARMMALALVLVPKAQVPALGTTPEAHPLVPIKKHQGNLHLSLLLYQWPRIQPRRPLLKMPECLVMQVLQKEPGRIAKMTLLPRLALVLQGTLPLNRRLETKATQ</sequence>
<evidence type="ECO:0000313" key="2">
    <source>
        <dbReference type="Proteomes" id="UP000830768"/>
    </source>
</evidence>
<evidence type="ECO:0000313" key="1">
    <source>
        <dbReference type="EMBL" id="UPK90839.1"/>
    </source>
</evidence>